<dbReference type="InterPro" id="IPR038763">
    <property type="entry name" value="DHH_sf"/>
</dbReference>
<sequence length="347" mass="39593">MLFLHLSHTDLDGYACQLVSAHYLKKLSFYNSNYGREIDEKFEMILREIDISKAKNPDEKAVIFVSDLNLTPVQCDDFSRAVRERDGVKLILLDHHASGEISAREHFWYYLDDTRCATKICYEFFSGIFGEDKKLENFVNAVNAVDIWLENDDYFEFGKVCLGAIANAKEINKVLFNDENMEYLFYLMRSFMDFSERANAYIELDNALHSIKKSFFKSKDDDTLSNLISAYLVKLLSKNKEKMSIKYRGHLGLLSSNIGNVSVVANDFLHANPEYKFYIDVTSKKTLSFRSSGDFDVSKMASELVGGGGHKNASGGFFAAFKDSFDYEKIREQIVGLINEKTGENNA</sequence>
<organism evidence="2 3">
    <name type="scientific">Candidatus Campylobacter infans</name>
    <dbReference type="NCBI Taxonomy" id="2561898"/>
    <lineage>
        <taxon>Bacteria</taxon>
        <taxon>Pseudomonadati</taxon>
        <taxon>Campylobacterota</taxon>
        <taxon>Epsilonproteobacteria</taxon>
        <taxon>Campylobacterales</taxon>
        <taxon>Campylobacteraceae</taxon>
        <taxon>Campylobacter</taxon>
    </lineage>
</organism>
<dbReference type="EMBL" id="CP049075">
    <property type="protein sequence ID" value="QLI05907.1"/>
    <property type="molecule type" value="Genomic_DNA"/>
</dbReference>
<evidence type="ECO:0000313" key="3">
    <source>
        <dbReference type="Proteomes" id="UP000509414"/>
    </source>
</evidence>
<dbReference type="Pfam" id="PF01368">
    <property type="entry name" value="DHH"/>
    <property type="match status" value="1"/>
</dbReference>
<dbReference type="InterPro" id="IPR001667">
    <property type="entry name" value="DDH_dom"/>
</dbReference>
<keyword evidence="3" id="KW-1185">Reference proteome</keyword>
<accession>A0A7H9CIF9</accession>
<gene>
    <name evidence="2" type="ORF">CINF_1427</name>
</gene>
<dbReference type="Proteomes" id="UP000509414">
    <property type="component" value="Chromosome"/>
</dbReference>
<evidence type="ECO:0000313" key="2">
    <source>
        <dbReference type="EMBL" id="QLI05907.1"/>
    </source>
</evidence>
<protein>
    <submittedName>
        <fullName evidence="2">Oligoribonuclease NrnB</fullName>
    </submittedName>
</protein>
<name>A0A7H9CIF9_9BACT</name>
<evidence type="ECO:0000259" key="1">
    <source>
        <dbReference type="Pfam" id="PF01368"/>
    </source>
</evidence>
<dbReference type="Gene3D" id="3.90.1640.10">
    <property type="entry name" value="inorganic pyrophosphatase (n-terminal core)"/>
    <property type="match status" value="1"/>
</dbReference>
<dbReference type="Gene3D" id="3.10.310.30">
    <property type="match status" value="1"/>
</dbReference>
<feature type="domain" description="DDH" evidence="1">
    <location>
        <begin position="8"/>
        <end position="131"/>
    </location>
</feature>
<dbReference type="RefSeq" id="WP_179975035.1">
    <property type="nucleotide sequence ID" value="NZ_CP049075.1"/>
</dbReference>
<proteinExistence type="predicted"/>
<dbReference type="KEGG" id="cinf:CINF_1427"/>
<dbReference type="InterPro" id="IPR052968">
    <property type="entry name" value="Nucleotide_metab_enz"/>
</dbReference>
<reference evidence="2 3" key="1">
    <citation type="submission" date="2020-02" db="EMBL/GenBank/DDBJ databases">
        <title>Complete genome sequence of the novel Campylobacter species Candidatus Campylobacter infans.</title>
        <authorList>
            <person name="Duim B."/>
            <person name="Zomer A."/>
            <person name="van der Graaf L."/>
            <person name="Wagenaar J."/>
        </authorList>
    </citation>
    <scope>NUCLEOTIDE SEQUENCE [LARGE SCALE GENOMIC DNA]</scope>
    <source>
        <strain evidence="2 3">19S00001</strain>
    </source>
</reference>
<dbReference type="SUPFAM" id="SSF64182">
    <property type="entry name" value="DHH phosphoesterases"/>
    <property type="match status" value="1"/>
</dbReference>
<dbReference type="PANTHER" id="PTHR42146:SF1">
    <property type="entry name" value="OLIGORIBONUCLEASE NRNB"/>
    <property type="match status" value="1"/>
</dbReference>
<dbReference type="AlphaFoldDB" id="A0A7H9CIF9"/>
<dbReference type="PANTHER" id="PTHR42146">
    <property type="entry name" value="3',5'-CYCLIC-NUCLEOTIDE PHOSPHODIESTERASE"/>
    <property type="match status" value="1"/>
</dbReference>